<dbReference type="EMBL" id="QEAP01000380">
    <property type="protein sequence ID" value="TPX67817.1"/>
    <property type="molecule type" value="Genomic_DNA"/>
</dbReference>
<keyword evidence="3 5" id="KW-0863">Zinc-finger</keyword>
<dbReference type="SMART" id="SM00355">
    <property type="entry name" value="ZnF_C2H2"/>
    <property type="match status" value="3"/>
</dbReference>
<keyword evidence="9" id="KW-1185">Reference proteome</keyword>
<keyword evidence="1" id="KW-0479">Metal-binding</keyword>
<comment type="caution">
    <text evidence="8">The sequence shown here is derived from an EMBL/GenBank/DDBJ whole genome shotgun (WGS) entry which is preliminary data.</text>
</comment>
<dbReference type="AlphaFoldDB" id="A0A507EWT4"/>
<feature type="region of interest" description="Disordered" evidence="6">
    <location>
        <begin position="1"/>
        <end position="27"/>
    </location>
</feature>
<dbReference type="GO" id="GO:0000978">
    <property type="term" value="F:RNA polymerase II cis-regulatory region sequence-specific DNA binding"/>
    <property type="evidence" value="ECO:0007669"/>
    <property type="project" value="TreeGrafter"/>
</dbReference>
<feature type="compositionally biased region" description="Polar residues" evidence="6">
    <location>
        <begin position="150"/>
        <end position="166"/>
    </location>
</feature>
<keyword evidence="2" id="KW-0677">Repeat</keyword>
<dbReference type="STRING" id="246404.A0A507EWT4"/>
<feature type="compositionally biased region" description="Polar residues" evidence="6">
    <location>
        <begin position="396"/>
        <end position="405"/>
    </location>
</feature>
<dbReference type="Proteomes" id="UP000320333">
    <property type="component" value="Unassembled WGS sequence"/>
</dbReference>
<feature type="region of interest" description="Disordered" evidence="6">
    <location>
        <begin position="360"/>
        <end position="416"/>
    </location>
</feature>
<evidence type="ECO:0000256" key="3">
    <source>
        <dbReference type="ARBA" id="ARBA00022771"/>
    </source>
</evidence>
<dbReference type="GO" id="GO:0005634">
    <property type="term" value="C:nucleus"/>
    <property type="evidence" value="ECO:0007669"/>
    <property type="project" value="UniProtKB-ARBA"/>
</dbReference>
<dbReference type="InterPro" id="IPR050329">
    <property type="entry name" value="GLI_C2H2-zinc-finger"/>
</dbReference>
<feature type="region of interest" description="Disordered" evidence="6">
    <location>
        <begin position="85"/>
        <end position="104"/>
    </location>
</feature>
<reference evidence="8 9" key="1">
    <citation type="journal article" date="2019" name="Sci. Rep.">
        <title>Comparative genomics of chytrid fungi reveal insights into the obligate biotrophic and pathogenic lifestyle of Synchytrium endobioticum.</title>
        <authorList>
            <person name="van de Vossenberg B.T.L.H."/>
            <person name="Warris S."/>
            <person name="Nguyen H.D.T."/>
            <person name="van Gent-Pelzer M.P.E."/>
            <person name="Joly D.L."/>
            <person name="van de Geest H.C."/>
            <person name="Bonants P.J.M."/>
            <person name="Smith D.S."/>
            <person name="Levesque C.A."/>
            <person name="van der Lee T.A.J."/>
        </authorList>
    </citation>
    <scope>NUCLEOTIDE SEQUENCE [LARGE SCALE GENOMIC DNA]</scope>
    <source>
        <strain evidence="8 9">CBS 675.73</strain>
    </source>
</reference>
<feature type="compositionally biased region" description="Polar residues" evidence="6">
    <location>
        <begin position="88"/>
        <end position="101"/>
    </location>
</feature>
<dbReference type="PANTHER" id="PTHR19818">
    <property type="entry name" value="ZINC FINGER PROTEIN ZIC AND GLI"/>
    <property type="match status" value="1"/>
</dbReference>
<organism evidence="8 9">
    <name type="scientific">Chytriomyces confervae</name>
    <dbReference type="NCBI Taxonomy" id="246404"/>
    <lineage>
        <taxon>Eukaryota</taxon>
        <taxon>Fungi</taxon>
        <taxon>Fungi incertae sedis</taxon>
        <taxon>Chytridiomycota</taxon>
        <taxon>Chytridiomycota incertae sedis</taxon>
        <taxon>Chytridiomycetes</taxon>
        <taxon>Chytridiales</taxon>
        <taxon>Chytriomycetaceae</taxon>
        <taxon>Chytriomyces</taxon>
    </lineage>
</organism>
<evidence type="ECO:0000256" key="6">
    <source>
        <dbReference type="SAM" id="MobiDB-lite"/>
    </source>
</evidence>
<name>A0A507EWT4_9FUNG</name>
<dbReference type="OrthoDB" id="9947289at2759"/>
<feature type="compositionally biased region" description="Polar residues" evidence="6">
    <location>
        <begin position="1"/>
        <end position="26"/>
    </location>
</feature>
<evidence type="ECO:0000256" key="5">
    <source>
        <dbReference type="PROSITE-ProRule" id="PRU00042"/>
    </source>
</evidence>
<evidence type="ECO:0000259" key="7">
    <source>
        <dbReference type="PROSITE" id="PS50157"/>
    </source>
</evidence>
<gene>
    <name evidence="8" type="ORF">CcCBS67573_g07387</name>
</gene>
<keyword evidence="4" id="KW-0862">Zinc</keyword>
<proteinExistence type="predicted"/>
<feature type="compositionally biased region" description="Low complexity" evidence="6">
    <location>
        <begin position="364"/>
        <end position="389"/>
    </location>
</feature>
<protein>
    <recommendedName>
        <fullName evidence="7">C2H2-type domain-containing protein</fullName>
    </recommendedName>
</protein>
<dbReference type="InterPro" id="IPR013087">
    <property type="entry name" value="Znf_C2H2_type"/>
</dbReference>
<dbReference type="Pfam" id="PF00096">
    <property type="entry name" value="zf-C2H2"/>
    <property type="match status" value="2"/>
</dbReference>
<evidence type="ECO:0000313" key="8">
    <source>
        <dbReference type="EMBL" id="TPX67817.1"/>
    </source>
</evidence>
<evidence type="ECO:0000256" key="4">
    <source>
        <dbReference type="ARBA" id="ARBA00022833"/>
    </source>
</evidence>
<dbReference type="SUPFAM" id="SSF57667">
    <property type="entry name" value="beta-beta-alpha zinc fingers"/>
    <property type="match status" value="1"/>
</dbReference>
<dbReference type="PANTHER" id="PTHR19818:SF139">
    <property type="entry name" value="PAIR-RULE PROTEIN ODD-PAIRED"/>
    <property type="match status" value="1"/>
</dbReference>
<feature type="domain" description="C2H2-type" evidence="7">
    <location>
        <begin position="456"/>
        <end position="486"/>
    </location>
</feature>
<evidence type="ECO:0000256" key="1">
    <source>
        <dbReference type="ARBA" id="ARBA00022723"/>
    </source>
</evidence>
<evidence type="ECO:0000313" key="9">
    <source>
        <dbReference type="Proteomes" id="UP000320333"/>
    </source>
</evidence>
<feature type="domain" description="C2H2-type" evidence="7">
    <location>
        <begin position="426"/>
        <end position="455"/>
    </location>
</feature>
<sequence>MSFVGLSTSGTGPSSMPRGPSNSSLFKTDLDCSESMEIDIEDFLFSELFNGSESPEVKYEAGVVGMANYDQVRPLLESDAAFKPRYPETTSEGADANSTDSKGAPPFNFTVDCASASDDGSDLLQFGFDFPAPQNDTSSKPPSPQEISPKPSSIYPSTSSLQTNGSAIPPSPFKVSSYTVPALNALSTTLSLDMNSHEVSGQLYNLVSAIEFSRNNSVAPSRNQTAPGSPTSLLKPSSTFRSISLASLPIEEAPLTQGQMDVLQRRRNSLHCEALPFLPSATPAAALAPVVSTPTPVPMYIHSDAMWSGGNVAQMNGDTPVIPSDNYLLTSVSAAQSANPMFVPRSRNLSKLEINTKPSAQYRSTAAPPTTASVVSSSSSTLSSTSPLSFNGPIPISSTSVSPHSAKQKLSKTPRTSHAAGYSHVYKCPIAGCTQSFHKQMNLTSHIKTHKSSKIFTCPEAECGATFRRSHDLRRHYLSMHNETGKQFNCLNCPKQFARLDALKRHVSRKGNKCFMDLGEEGCMQRLAMLVKEDMIKRGVPLDSLALHCALLGSSNSISPTSAEPARGGPVTRTELVLNTVARKRSRKSGADGVLTVAALGGLQSPDGDKGSMESLNSFAGDMAPSAGLVAHQHLFGEKLDGSDDGDQLHSLAEALNMDYKHASSSSLALALS</sequence>
<dbReference type="GO" id="GO:0008270">
    <property type="term" value="F:zinc ion binding"/>
    <property type="evidence" value="ECO:0007669"/>
    <property type="project" value="UniProtKB-KW"/>
</dbReference>
<dbReference type="PROSITE" id="PS00028">
    <property type="entry name" value="ZINC_FINGER_C2H2_1"/>
    <property type="match status" value="2"/>
</dbReference>
<dbReference type="GO" id="GO:0045944">
    <property type="term" value="P:positive regulation of transcription by RNA polymerase II"/>
    <property type="evidence" value="ECO:0007669"/>
    <property type="project" value="UniProtKB-ARBA"/>
</dbReference>
<feature type="region of interest" description="Disordered" evidence="6">
    <location>
        <begin position="125"/>
        <end position="168"/>
    </location>
</feature>
<evidence type="ECO:0000256" key="2">
    <source>
        <dbReference type="ARBA" id="ARBA00022737"/>
    </source>
</evidence>
<dbReference type="Gene3D" id="3.30.160.60">
    <property type="entry name" value="Classic Zinc Finger"/>
    <property type="match status" value="2"/>
</dbReference>
<dbReference type="InterPro" id="IPR036236">
    <property type="entry name" value="Znf_C2H2_sf"/>
</dbReference>
<accession>A0A507EWT4</accession>
<dbReference type="GO" id="GO:0000981">
    <property type="term" value="F:DNA-binding transcription factor activity, RNA polymerase II-specific"/>
    <property type="evidence" value="ECO:0007669"/>
    <property type="project" value="TreeGrafter"/>
</dbReference>
<dbReference type="PROSITE" id="PS50157">
    <property type="entry name" value="ZINC_FINGER_C2H2_2"/>
    <property type="match status" value="2"/>
</dbReference>